<dbReference type="InterPro" id="IPR015414">
    <property type="entry name" value="TMEM64"/>
</dbReference>
<evidence type="ECO:0000259" key="7">
    <source>
        <dbReference type="Pfam" id="PF09335"/>
    </source>
</evidence>
<keyword evidence="3 6" id="KW-0812">Transmembrane</keyword>
<sequence length="213" mass="23753">MLIGLVLGGIYHRRVWEYFLELTAAFQSIETARAYIASYGALAPVVSAILMVFQSVIAPLPAFLITFANGTLFGFWWGSLLSWSSSMVGAAFCFYIARYLGIQRITQFISQPAVDKANDFVEKYGTYAILIARLIPFISFDVVSYFAGATRMRFLGFWIATGIGQMPATLVYSYLGETASSHIKWILFVFGIVIAISIVRWLLKTRTQTSGED</sequence>
<feature type="transmembrane region" description="Helical" evidence="6">
    <location>
        <begin position="154"/>
        <end position="173"/>
    </location>
</feature>
<dbReference type="GO" id="GO:0005886">
    <property type="term" value="C:plasma membrane"/>
    <property type="evidence" value="ECO:0007669"/>
    <property type="project" value="UniProtKB-SubCell"/>
</dbReference>
<dbReference type="InterPro" id="IPR032816">
    <property type="entry name" value="VTT_dom"/>
</dbReference>
<comment type="subcellular location">
    <subcellularLocation>
        <location evidence="1">Cell membrane</location>
        <topology evidence="1">Multi-pass membrane protein</topology>
    </subcellularLocation>
</comment>
<evidence type="ECO:0000256" key="4">
    <source>
        <dbReference type="ARBA" id="ARBA00022989"/>
    </source>
</evidence>
<proteinExistence type="predicted"/>
<keyword evidence="5 6" id="KW-0472">Membrane</keyword>
<dbReference type="Proteomes" id="UP001174909">
    <property type="component" value="Unassembled WGS sequence"/>
</dbReference>
<reference evidence="8" key="1">
    <citation type="submission" date="2023-03" db="EMBL/GenBank/DDBJ databases">
        <authorList>
            <person name="Steffen K."/>
            <person name="Cardenas P."/>
        </authorList>
    </citation>
    <scope>NUCLEOTIDE SEQUENCE</scope>
</reference>
<feature type="domain" description="VTT" evidence="7">
    <location>
        <begin position="60"/>
        <end position="177"/>
    </location>
</feature>
<evidence type="ECO:0000256" key="1">
    <source>
        <dbReference type="ARBA" id="ARBA00004651"/>
    </source>
</evidence>
<gene>
    <name evidence="8" type="ORF">GBAR_LOCUS25417</name>
</gene>
<dbReference type="PANTHER" id="PTHR12677:SF59">
    <property type="entry name" value="GOLGI APPARATUS MEMBRANE PROTEIN TVP38-RELATED"/>
    <property type="match status" value="1"/>
</dbReference>
<dbReference type="EMBL" id="CASHTH010003516">
    <property type="protein sequence ID" value="CAI8045973.1"/>
    <property type="molecule type" value="Genomic_DNA"/>
</dbReference>
<keyword evidence="9" id="KW-1185">Reference proteome</keyword>
<evidence type="ECO:0000256" key="5">
    <source>
        <dbReference type="ARBA" id="ARBA00023136"/>
    </source>
</evidence>
<keyword evidence="4 6" id="KW-1133">Transmembrane helix</keyword>
<name>A0AA35TDJ2_GEOBA</name>
<evidence type="ECO:0000256" key="3">
    <source>
        <dbReference type="ARBA" id="ARBA00022692"/>
    </source>
</evidence>
<organism evidence="8 9">
    <name type="scientific">Geodia barretti</name>
    <name type="common">Barrett's horny sponge</name>
    <dbReference type="NCBI Taxonomy" id="519541"/>
    <lineage>
        <taxon>Eukaryota</taxon>
        <taxon>Metazoa</taxon>
        <taxon>Porifera</taxon>
        <taxon>Demospongiae</taxon>
        <taxon>Heteroscleromorpha</taxon>
        <taxon>Tetractinellida</taxon>
        <taxon>Astrophorina</taxon>
        <taxon>Geodiidae</taxon>
        <taxon>Geodia</taxon>
    </lineage>
</organism>
<evidence type="ECO:0000256" key="6">
    <source>
        <dbReference type="SAM" id="Phobius"/>
    </source>
</evidence>
<comment type="caution">
    <text evidence="8">The sequence shown here is derived from an EMBL/GenBank/DDBJ whole genome shotgun (WGS) entry which is preliminary data.</text>
</comment>
<protein>
    <submittedName>
        <fullName evidence="8">TVP38/TMEM64 family inner membrane protein YdjZ</fullName>
    </submittedName>
</protein>
<keyword evidence="2" id="KW-1003">Cell membrane</keyword>
<evidence type="ECO:0000313" key="9">
    <source>
        <dbReference type="Proteomes" id="UP001174909"/>
    </source>
</evidence>
<evidence type="ECO:0000313" key="8">
    <source>
        <dbReference type="EMBL" id="CAI8045973.1"/>
    </source>
</evidence>
<evidence type="ECO:0000256" key="2">
    <source>
        <dbReference type="ARBA" id="ARBA00022475"/>
    </source>
</evidence>
<dbReference type="Pfam" id="PF09335">
    <property type="entry name" value="VTT_dom"/>
    <property type="match status" value="1"/>
</dbReference>
<dbReference type="PANTHER" id="PTHR12677">
    <property type="entry name" value="GOLGI APPARATUS MEMBRANE PROTEIN TVP38-RELATED"/>
    <property type="match status" value="1"/>
</dbReference>
<feature type="transmembrane region" description="Helical" evidence="6">
    <location>
        <begin position="185"/>
        <end position="203"/>
    </location>
</feature>
<dbReference type="AlphaFoldDB" id="A0AA35TDJ2"/>
<feature type="transmembrane region" description="Helical" evidence="6">
    <location>
        <begin position="34"/>
        <end position="53"/>
    </location>
</feature>
<accession>A0AA35TDJ2</accession>